<dbReference type="CDD" id="cd07765">
    <property type="entry name" value="KRAB_A-box"/>
    <property type="match status" value="1"/>
</dbReference>
<keyword evidence="6 12" id="KW-0863">Zinc-finger</keyword>
<sequence>MALLDPDQILVTFQDVVVYFSEEEWKCLEEWQKELYRTVMEEIHTALISLGYAILNPEALFRVKKEKKAFHLDQSSLLRKENGHSFTAGQAGLTPDILLRIKVDDEPILVDSEGESDPYTNESVARSEQLLDTKEENDVRFLHWHDLPAEDCKTHPVTGSRGRSSELIEVIKSEDETSPTKDNTIQGDIMTDEPIEESRRLSRHRDGVIIQGQRVMSGEPREKLSPIVQDHRKGQRYKGSMRHMTVRAAQKLYPWGGNVQQPTVANRWHERAKGRLAHGGGSSFNENHIRHSRVQNNRKLETRVFHGESAWSTEHSTVNHRNHTVEEADLCMEDSERPNTASTPRPDKAFTGGTSGKRAEPLTSSSDHNCALEIPLQVHRGEFTEHENDRISPFSASRLHQQILAHTATYRATEHGNGSFSNGVFVRQHRLIDQRGIPYRCSEHLGNRLNPCSAPGIHQQVRTMEIPYTCTIREKSLSLTSAFAPNHRKQNGGRLFKCTECEKSFLHKAALMNHRRKHKGGQMHHCGVCGKGFPHSITLAIHQRIHTGERPYKCTMCEKSFSQRSHVVRHQKIHTGERPYRCMECGKGFSQRSDLVIHHRIHTGEKPYACSVCGRRFSVRSNLIKHQRAHTERPVHTVCI</sequence>
<keyword evidence="7" id="KW-0862">Zinc</keyword>
<dbReference type="PANTHER" id="PTHR24381:SF390">
    <property type="entry name" value="ZINC FINGER PROTEIN 37 HOMOLOG"/>
    <property type="match status" value="1"/>
</dbReference>
<evidence type="ECO:0000256" key="12">
    <source>
        <dbReference type="PROSITE-ProRule" id="PRU00042"/>
    </source>
</evidence>
<dbReference type="FunFam" id="3.30.160.60:FF:000848">
    <property type="entry name" value="Zinc finger protein 35"/>
    <property type="match status" value="1"/>
</dbReference>
<keyword evidence="5" id="KW-0677">Repeat</keyword>
<comment type="function">
    <text evidence="1">May be involved in transcriptional regulation.</text>
</comment>
<dbReference type="PANTHER" id="PTHR24381">
    <property type="entry name" value="ZINC FINGER PROTEIN"/>
    <property type="match status" value="1"/>
</dbReference>
<dbReference type="FunFam" id="3.30.160.60:FF:002004">
    <property type="entry name" value="Zinc finger protein 473"/>
    <property type="match status" value="1"/>
</dbReference>
<proteinExistence type="inferred from homology"/>
<evidence type="ECO:0000256" key="3">
    <source>
        <dbReference type="ARBA" id="ARBA00006991"/>
    </source>
</evidence>
<organism evidence="16 17">
    <name type="scientific">Pleurodeles waltl</name>
    <name type="common">Iberian ribbed newt</name>
    <dbReference type="NCBI Taxonomy" id="8319"/>
    <lineage>
        <taxon>Eukaryota</taxon>
        <taxon>Metazoa</taxon>
        <taxon>Chordata</taxon>
        <taxon>Craniata</taxon>
        <taxon>Vertebrata</taxon>
        <taxon>Euteleostomi</taxon>
        <taxon>Amphibia</taxon>
        <taxon>Batrachia</taxon>
        <taxon>Caudata</taxon>
        <taxon>Salamandroidea</taxon>
        <taxon>Salamandridae</taxon>
        <taxon>Pleurodelinae</taxon>
        <taxon>Pleurodeles</taxon>
    </lineage>
</organism>
<feature type="domain" description="C2H2-type" evidence="14">
    <location>
        <begin position="580"/>
        <end position="607"/>
    </location>
</feature>
<evidence type="ECO:0000256" key="9">
    <source>
        <dbReference type="ARBA" id="ARBA00023125"/>
    </source>
</evidence>
<evidence type="ECO:0000256" key="6">
    <source>
        <dbReference type="ARBA" id="ARBA00022771"/>
    </source>
</evidence>
<evidence type="ECO:0000256" key="13">
    <source>
        <dbReference type="SAM" id="MobiDB-lite"/>
    </source>
</evidence>
<reference evidence="16" key="1">
    <citation type="journal article" date="2022" name="bioRxiv">
        <title>Sequencing and chromosome-scale assembly of the giantPleurodeles waltlgenome.</title>
        <authorList>
            <person name="Brown T."/>
            <person name="Elewa A."/>
            <person name="Iarovenko S."/>
            <person name="Subramanian E."/>
            <person name="Araus A.J."/>
            <person name="Petzold A."/>
            <person name="Susuki M."/>
            <person name="Suzuki K.-i.T."/>
            <person name="Hayashi T."/>
            <person name="Toyoda A."/>
            <person name="Oliveira C."/>
            <person name="Osipova E."/>
            <person name="Leigh N.D."/>
            <person name="Simon A."/>
            <person name="Yun M.H."/>
        </authorList>
    </citation>
    <scope>NUCLEOTIDE SEQUENCE</scope>
    <source>
        <strain evidence="16">20211129_DDA</strain>
        <tissue evidence="16">Liver</tissue>
    </source>
</reference>
<evidence type="ECO:0000313" key="16">
    <source>
        <dbReference type="EMBL" id="KAJ1159248.1"/>
    </source>
</evidence>
<dbReference type="Pfam" id="PF01352">
    <property type="entry name" value="KRAB"/>
    <property type="match status" value="1"/>
</dbReference>
<dbReference type="SMART" id="SM00349">
    <property type="entry name" value="KRAB"/>
    <property type="match status" value="1"/>
</dbReference>
<dbReference type="InterPro" id="IPR036051">
    <property type="entry name" value="KRAB_dom_sf"/>
</dbReference>
<dbReference type="SUPFAM" id="SSF57667">
    <property type="entry name" value="beta-beta-alpha zinc fingers"/>
    <property type="match status" value="3"/>
</dbReference>
<dbReference type="GO" id="GO:0000981">
    <property type="term" value="F:DNA-binding transcription factor activity, RNA polymerase II-specific"/>
    <property type="evidence" value="ECO:0007669"/>
    <property type="project" value="TreeGrafter"/>
</dbReference>
<feature type="region of interest" description="Disordered" evidence="13">
    <location>
        <begin position="335"/>
        <end position="366"/>
    </location>
</feature>
<keyword evidence="17" id="KW-1185">Reference proteome</keyword>
<dbReference type="GO" id="GO:0005634">
    <property type="term" value="C:nucleus"/>
    <property type="evidence" value="ECO:0007669"/>
    <property type="project" value="UniProtKB-SubCell"/>
</dbReference>
<feature type="domain" description="C2H2-type" evidence="14">
    <location>
        <begin position="552"/>
        <end position="579"/>
    </location>
</feature>
<keyword evidence="8" id="KW-0805">Transcription regulation</keyword>
<keyword evidence="10" id="KW-0804">Transcription</keyword>
<evidence type="ECO:0000259" key="15">
    <source>
        <dbReference type="PROSITE" id="PS50805"/>
    </source>
</evidence>
<dbReference type="SUPFAM" id="SSF109640">
    <property type="entry name" value="KRAB domain (Kruppel-associated box)"/>
    <property type="match status" value="1"/>
</dbReference>
<evidence type="ECO:0000256" key="4">
    <source>
        <dbReference type="ARBA" id="ARBA00022723"/>
    </source>
</evidence>
<evidence type="ECO:0000313" key="17">
    <source>
        <dbReference type="Proteomes" id="UP001066276"/>
    </source>
</evidence>
<name>A0AAV7S539_PLEWA</name>
<dbReference type="PROSITE" id="PS50805">
    <property type="entry name" value="KRAB"/>
    <property type="match status" value="1"/>
</dbReference>
<dbReference type="FunFam" id="3.30.160.60:FF:001270">
    <property type="entry name" value="zinc finger protein 583 isoform X1"/>
    <property type="match status" value="1"/>
</dbReference>
<feature type="domain" description="C2H2-type" evidence="14">
    <location>
        <begin position="524"/>
        <end position="551"/>
    </location>
</feature>
<comment type="subcellular location">
    <subcellularLocation>
        <location evidence="2">Nucleus</location>
    </subcellularLocation>
</comment>
<evidence type="ECO:0000256" key="8">
    <source>
        <dbReference type="ARBA" id="ARBA00023015"/>
    </source>
</evidence>
<dbReference type="InterPro" id="IPR013087">
    <property type="entry name" value="Znf_C2H2_type"/>
</dbReference>
<evidence type="ECO:0000259" key="14">
    <source>
        <dbReference type="PROSITE" id="PS50157"/>
    </source>
</evidence>
<dbReference type="FunFam" id="3.30.160.60:FF:000060">
    <property type="entry name" value="zinc finger protein 436"/>
    <property type="match status" value="1"/>
</dbReference>
<dbReference type="FunFam" id="3.30.160.60:FF:000446">
    <property type="entry name" value="Zinc finger protein"/>
    <property type="match status" value="1"/>
</dbReference>
<dbReference type="InterPro" id="IPR001909">
    <property type="entry name" value="KRAB"/>
</dbReference>
<accession>A0AAV7S539</accession>
<dbReference type="Proteomes" id="UP001066276">
    <property type="component" value="Chromosome 5"/>
</dbReference>
<evidence type="ECO:0000256" key="11">
    <source>
        <dbReference type="ARBA" id="ARBA00023242"/>
    </source>
</evidence>
<dbReference type="Gene3D" id="3.30.160.60">
    <property type="entry name" value="Classic Zinc Finger"/>
    <property type="match status" value="5"/>
</dbReference>
<feature type="domain" description="C2H2-type" evidence="14">
    <location>
        <begin position="608"/>
        <end position="635"/>
    </location>
</feature>
<evidence type="ECO:0000256" key="2">
    <source>
        <dbReference type="ARBA" id="ARBA00004123"/>
    </source>
</evidence>
<dbReference type="PROSITE" id="PS50157">
    <property type="entry name" value="ZINC_FINGER_C2H2_2"/>
    <property type="match status" value="5"/>
</dbReference>
<dbReference type="Gene3D" id="6.10.140.140">
    <property type="match status" value="1"/>
</dbReference>
<gene>
    <name evidence="16" type="ORF">NDU88_011916</name>
</gene>
<dbReference type="AlphaFoldDB" id="A0AAV7S539"/>
<dbReference type="Pfam" id="PF00096">
    <property type="entry name" value="zf-C2H2"/>
    <property type="match status" value="5"/>
</dbReference>
<comment type="caution">
    <text evidence="16">The sequence shown here is derived from an EMBL/GenBank/DDBJ whole genome shotgun (WGS) entry which is preliminary data.</text>
</comment>
<evidence type="ECO:0000256" key="1">
    <source>
        <dbReference type="ARBA" id="ARBA00003767"/>
    </source>
</evidence>
<comment type="similarity">
    <text evidence="3">Belongs to the krueppel C2H2-type zinc-finger protein family.</text>
</comment>
<protein>
    <submittedName>
        <fullName evidence="16">Uncharacterized protein</fullName>
    </submittedName>
</protein>
<evidence type="ECO:0000256" key="7">
    <source>
        <dbReference type="ARBA" id="ARBA00022833"/>
    </source>
</evidence>
<dbReference type="GO" id="GO:0008270">
    <property type="term" value="F:zinc ion binding"/>
    <property type="evidence" value="ECO:0007669"/>
    <property type="project" value="UniProtKB-KW"/>
</dbReference>
<dbReference type="EMBL" id="JANPWB010000009">
    <property type="protein sequence ID" value="KAJ1159248.1"/>
    <property type="molecule type" value="Genomic_DNA"/>
</dbReference>
<feature type="domain" description="C2H2-type" evidence="14">
    <location>
        <begin position="496"/>
        <end position="523"/>
    </location>
</feature>
<keyword evidence="11" id="KW-0539">Nucleus</keyword>
<evidence type="ECO:0000256" key="10">
    <source>
        <dbReference type="ARBA" id="ARBA00023163"/>
    </source>
</evidence>
<dbReference type="SMART" id="SM00355">
    <property type="entry name" value="ZnF_C2H2"/>
    <property type="match status" value="5"/>
</dbReference>
<keyword evidence="9" id="KW-0238">DNA-binding</keyword>
<feature type="domain" description="KRAB" evidence="15">
    <location>
        <begin position="11"/>
        <end position="82"/>
    </location>
</feature>
<evidence type="ECO:0000256" key="5">
    <source>
        <dbReference type="ARBA" id="ARBA00022737"/>
    </source>
</evidence>
<dbReference type="PROSITE" id="PS00028">
    <property type="entry name" value="ZINC_FINGER_C2H2_1"/>
    <property type="match status" value="5"/>
</dbReference>
<dbReference type="GO" id="GO:0000977">
    <property type="term" value="F:RNA polymerase II transcription regulatory region sequence-specific DNA binding"/>
    <property type="evidence" value="ECO:0007669"/>
    <property type="project" value="TreeGrafter"/>
</dbReference>
<dbReference type="InterPro" id="IPR036236">
    <property type="entry name" value="Znf_C2H2_sf"/>
</dbReference>
<keyword evidence="4" id="KW-0479">Metal-binding</keyword>